<dbReference type="InterPro" id="IPR018062">
    <property type="entry name" value="HTH_AraC-typ_CS"/>
</dbReference>
<dbReference type="Pfam" id="PF12833">
    <property type="entry name" value="HTH_18"/>
    <property type="match status" value="1"/>
</dbReference>
<keyword evidence="6" id="KW-1185">Reference proteome</keyword>
<dbReference type="SMART" id="SM00342">
    <property type="entry name" value="HTH_ARAC"/>
    <property type="match status" value="1"/>
</dbReference>
<keyword evidence="2" id="KW-0238">DNA-binding</keyword>
<dbReference type="EMBL" id="CAKLDM010000002">
    <property type="protein sequence ID" value="CAH0541722.1"/>
    <property type="molecule type" value="Genomic_DNA"/>
</dbReference>
<evidence type="ECO:0000256" key="2">
    <source>
        <dbReference type="ARBA" id="ARBA00023125"/>
    </source>
</evidence>
<evidence type="ECO:0000259" key="4">
    <source>
        <dbReference type="PROSITE" id="PS01124"/>
    </source>
</evidence>
<dbReference type="InterPro" id="IPR020449">
    <property type="entry name" value="Tscrpt_reg_AraC-type_HTH"/>
</dbReference>
<evidence type="ECO:0000313" key="6">
    <source>
        <dbReference type="Proteomes" id="UP000838748"/>
    </source>
</evidence>
<comment type="caution">
    <text evidence="5">The sequence shown here is derived from an EMBL/GenBank/DDBJ whole genome shotgun (WGS) entry which is preliminary data.</text>
</comment>
<dbReference type="PROSITE" id="PS00041">
    <property type="entry name" value="HTH_ARAC_FAMILY_1"/>
    <property type="match status" value="1"/>
</dbReference>
<name>A0ABN8EC55_9VIBR</name>
<keyword evidence="3" id="KW-0804">Transcription</keyword>
<dbReference type="InterPro" id="IPR009057">
    <property type="entry name" value="Homeodomain-like_sf"/>
</dbReference>
<accession>A0ABN8EC55</accession>
<proteinExistence type="predicted"/>
<organism evidence="5 6">
    <name type="scientific">Vibrio marisflavi CECT 7928</name>
    <dbReference type="NCBI Taxonomy" id="634439"/>
    <lineage>
        <taxon>Bacteria</taxon>
        <taxon>Pseudomonadati</taxon>
        <taxon>Pseudomonadota</taxon>
        <taxon>Gammaproteobacteria</taxon>
        <taxon>Vibrionales</taxon>
        <taxon>Vibrionaceae</taxon>
        <taxon>Vibrio</taxon>
    </lineage>
</organism>
<reference evidence="5" key="1">
    <citation type="submission" date="2021-11" db="EMBL/GenBank/DDBJ databases">
        <authorList>
            <person name="Rodrigo-Torres L."/>
            <person name="Arahal R. D."/>
            <person name="Lucena T."/>
        </authorList>
    </citation>
    <scope>NUCLEOTIDE SEQUENCE</scope>
    <source>
        <strain evidence="5">CECT 7928</strain>
    </source>
</reference>
<dbReference type="PROSITE" id="PS01124">
    <property type="entry name" value="HTH_ARAC_FAMILY_2"/>
    <property type="match status" value="1"/>
</dbReference>
<dbReference type="PANTHER" id="PTHR47504:SF5">
    <property type="entry name" value="RIGHT ORIGIN-BINDING PROTEIN"/>
    <property type="match status" value="1"/>
</dbReference>
<feature type="domain" description="HTH araC/xylS-type" evidence="4">
    <location>
        <begin position="18"/>
        <end position="116"/>
    </location>
</feature>
<keyword evidence="1" id="KW-0805">Transcription regulation</keyword>
<protein>
    <submittedName>
        <fullName evidence="5">Transposon Tn10 TetD protein</fullName>
    </submittedName>
</protein>
<sequence length="121" mass="13784">MEASPQAQIPKVACSRIQQVLNYIHQNLNQPLMLEDIAKHSCWSRWQLQRVFKQQTGGSVASYVREIKLNEAARRLTDSPDRVIDIALALGFSSEICFSRAFKQMHGVSPSIYRKHLSQVS</sequence>
<dbReference type="SUPFAM" id="SSF46689">
    <property type="entry name" value="Homeodomain-like"/>
    <property type="match status" value="2"/>
</dbReference>
<evidence type="ECO:0000256" key="1">
    <source>
        <dbReference type="ARBA" id="ARBA00023015"/>
    </source>
</evidence>
<dbReference type="PRINTS" id="PR00032">
    <property type="entry name" value="HTHARAC"/>
</dbReference>
<dbReference type="Gene3D" id="1.10.10.60">
    <property type="entry name" value="Homeodomain-like"/>
    <property type="match status" value="2"/>
</dbReference>
<evidence type="ECO:0000256" key="3">
    <source>
        <dbReference type="ARBA" id="ARBA00023163"/>
    </source>
</evidence>
<dbReference type="InterPro" id="IPR018060">
    <property type="entry name" value="HTH_AraC"/>
</dbReference>
<dbReference type="PANTHER" id="PTHR47504">
    <property type="entry name" value="RIGHT ORIGIN-BINDING PROTEIN"/>
    <property type="match status" value="1"/>
</dbReference>
<dbReference type="InterPro" id="IPR050959">
    <property type="entry name" value="MarA-like"/>
</dbReference>
<evidence type="ECO:0000313" key="5">
    <source>
        <dbReference type="EMBL" id="CAH0541722.1"/>
    </source>
</evidence>
<gene>
    <name evidence="5" type="primary">tetD</name>
    <name evidence="5" type="ORF">VMF7928_03781</name>
</gene>
<dbReference type="Proteomes" id="UP000838748">
    <property type="component" value="Unassembled WGS sequence"/>
</dbReference>